<dbReference type="PROSITE" id="PS50404">
    <property type="entry name" value="GST_NTER"/>
    <property type="match status" value="1"/>
</dbReference>
<dbReference type="RefSeq" id="WP_380687761.1">
    <property type="nucleotide sequence ID" value="NZ_JBHRSS010000003.1"/>
</dbReference>
<dbReference type="Gene3D" id="3.40.30.10">
    <property type="entry name" value="Glutaredoxin"/>
    <property type="match status" value="1"/>
</dbReference>
<protein>
    <submittedName>
        <fullName evidence="3">Glutathione S-transferase family protein</fullName>
    </submittedName>
</protein>
<gene>
    <name evidence="3" type="ORF">ACFOSU_06775</name>
</gene>
<dbReference type="Pfam" id="PF00043">
    <property type="entry name" value="GST_C"/>
    <property type="match status" value="1"/>
</dbReference>
<dbReference type="InterPro" id="IPR010987">
    <property type="entry name" value="Glutathione-S-Trfase_C-like"/>
</dbReference>
<feature type="domain" description="GST N-terminal" evidence="1">
    <location>
        <begin position="1"/>
        <end position="81"/>
    </location>
</feature>
<reference evidence="4" key="1">
    <citation type="journal article" date="2019" name="Int. J. Syst. Evol. Microbiol.">
        <title>The Global Catalogue of Microorganisms (GCM) 10K type strain sequencing project: providing services to taxonomists for standard genome sequencing and annotation.</title>
        <authorList>
            <consortium name="The Broad Institute Genomics Platform"/>
            <consortium name="The Broad Institute Genome Sequencing Center for Infectious Disease"/>
            <person name="Wu L."/>
            <person name="Ma J."/>
        </authorList>
    </citation>
    <scope>NUCLEOTIDE SEQUENCE [LARGE SCALE GENOMIC DNA]</scope>
    <source>
        <strain evidence="4">KCTC 52640</strain>
    </source>
</reference>
<dbReference type="PANTHER" id="PTHR44051">
    <property type="entry name" value="GLUTATHIONE S-TRANSFERASE-RELATED"/>
    <property type="match status" value="1"/>
</dbReference>
<dbReference type="SUPFAM" id="SSF52833">
    <property type="entry name" value="Thioredoxin-like"/>
    <property type="match status" value="1"/>
</dbReference>
<evidence type="ECO:0000259" key="2">
    <source>
        <dbReference type="PROSITE" id="PS50405"/>
    </source>
</evidence>
<dbReference type="Gene3D" id="1.20.1050.10">
    <property type="match status" value="1"/>
</dbReference>
<evidence type="ECO:0000313" key="4">
    <source>
        <dbReference type="Proteomes" id="UP001595462"/>
    </source>
</evidence>
<dbReference type="InterPro" id="IPR040079">
    <property type="entry name" value="Glutathione_S-Trfase"/>
</dbReference>
<dbReference type="CDD" id="cd03047">
    <property type="entry name" value="GST_N_2"/>
    <property type="match status" value="1"/>
</dbReference>
<dbReference type="SFLD" id="SFLDS00019">
    <property type="entry name" value="Glutathione_Transferase_(cytos"/>
    <property type="match status" value="1"/>
</dbReference>
<dbReference type="EMBL" id="JBHRSS010000003">
    <property type="protein sequence ID" value="MFC3103591.1"/>
    <property type="molecule type" value="Genomic_DNA"/>
</dbReference>
<dbReference type="InterPro" id="IPR036282">
    <property type="entry name" value="Glutathione-S-Trfase_C_sf"/>
</dbReference>
<dbReference type="SFLD" id="SFLDG01150">
    <property type="entry name" value="Main.1:_Beta-like"/>
    <property type="match status" value="1"/>
</dbReference>
<proteinExistence type="predicted"/>
<name>A0ABV7EQ16_9GAMM</name>
<dbReference type="PROSITE" id="PS50405">
    <property type="entry name" value="GST_CTER"/>
    <property type="match status" value="1"/>
</dbReference>
<organism evidence="3 4">
    <name type="scientific">Salinisphaera aquimarina</name>
    <dbReference type="NCBI Taxonomy" id="2094031"/>
    <lineage>
        <taxon>Bacteria</taxon>
        <taxon>Pseudomonadati</taxon>
        <taxon>Pseudomonadota</taxon>
        <taxon>Gammaproteobacteria</taxon>
        <taxon>Salinisphaerales</taxon>
        <taxon>Salinisphaeraceae</taxon>
        <taxon>Salinisphaera</taxon>
    </lineage>
</organism>
<keyword evidence="4" id="KW-1185">Reference proteome</keyword>
<dbReference type="SFLD" id="SFLDG00358">
    <property type="entry name" value="Main_(cytGST)"/>
    <property type="match status" value="1"/>
</dbReference>
<evidence type="ECO:0000259" key="1">
    <source>
        <dbReference type="PROSITE" id="PS50404"/>
    </source>
</evidence>
<dbReference type="InterPro" id="IPR004045">
    <property type="entry name" value="Glutathione_S-Trfase_N"/>
</dbReference>
<dbReference type="InterPro" id="IPR004046">
    <property type="entry name" value="GST_C"/>
</dbReference>
<sequence>MLEVWGRRNSINVQKVLWCCEELDLAYCLVEAGGPFGRTADPEYRALNPTGLVPTLVDDGIVVWESNAIVRYLARRHGAGTLWPDDAQTHARAESWMEWQTTVWLRLRPAFIGLIRTPEGERNAARIESAVETTAGHMRLLDSHLAKHDYVAGPEFSMGDIPIGATVSRWLRLDISRPPTPALTAWEKRLAQRRAYTDMVSSIPLS</sequence>
<evidence type="ECO:0000313" key="3">
    <source>
        <dbReference type="EMBL" id="MFC3103591.1"/>
    </source>
</evidence>
<dbReference type="SUPFAM" id="SSF47616">
    <property type="entry name" value="GST C-terminal domain-like"/>
    <property type="match status" value="1"/>
</dbReference>
<dbReference type="InterPro" id="IPR036249">
    <property type="entry name" value="Thioredoxin-like_sf"/>
</dbReference>
<accession>A0ABV7EQ16</accession>
<comment type="caution">
    <text evidence="3">The sequence shown here is derived from an EMBL/GenBank/DDBJ whole genome shotgun (WGS) entry which is preliminary data.</text>
</comment>
<dbReference type="Proteomes" id="UP001595462">
    <property type="component" value="Unassembled WGS sequence"/>
</dbReference>
<feature type="domain" description="GST C-terminal" evidence="2">
    <location>
        <begin position="86"/>
        <end position="206"/>
    </location>
</feature>
<dbReference type="Pfam" id="PF13409">
    <property type="entry name" value="GST_N_2"/>
    <property type="match status" value="1"/>
</dbReference>
<dbReference type="PANTHER" id="PTHR44051:SF19">
    <property type="entry name" value="DISULFIDE-BOND OXIDOREDUCTASE YFCG"/>
    <property type="match status" value="1"/>
</dbReference>